<keyword evidence="1" id="KW-1185">Reference proteome</keyword>
<dbReference type="Proteomes" id="UP000887563">
    <property type="component" value="Unplaced"/>
</dbReference>
<name>A0A914MAI3_MELIC</name>
<evidence type="ECO:0000313" key="1">
    <source>
        <dbReference type="Proteomes" id="UP000887563"/>
    </source>
</evidence>
<organism evidence="1 2">
    <name type="scientific">Meloidogyne incognita</name>
    <name type="common">Southern root-knot nematode worm</name>
    <name type="synonym">Oxyuris incognita</name>
    <dbReference type="NCBI Taxonomy" id="6306"/>
    <lineage>
        <taxon>Eukaryota</taxon>
        <taxon>Metazoa</taxon>
        <taxon>Ecdysozoa</taxon>
        <taxon>Nematoda</taxon>
        <taxon>Chromadorea</taxon>
        <taxon>Rhabditida</taxon>
        <taxon>Tylenchina</taxon>
        <taxon>Tylenchomorpha</taxon>
        <taxon>Tylenchoidea</taxon>
        <taxon>Meloidogynidae</taxon>
        <taxon>Meloidogyninae</taxon>
        <taxon>Meloidogyne</taxon>
        <taxon>Meloidogyne incognita group</taxon>
    </lineage>
</organism>
<proteinExistence type="predicted"/>
<sequence>MHTSKLLNLLKGNNEDTNPEILKIREAILSANPSDLKAITNCSAQSLIDLSCNVGDNLTETVSETISEISESSSIPKNGQSFESPSTDTSILNYRDIVNEIKEVSDINTTADDNSSIFLQDFSTSEVGTSVSIPSYSPSFLQHLDYEMKAYINFEDLFAKMTNKKEISEDYLLQMFSLLIETNGHIEVLIYQKHFLIYANIAIIVKIIEEGLKLEILFGDNSQNFKFVNELWLEFKEKILNMSKNEGNDIDEQEKRLDYILKLVYRFWYNSKYWGNFSNEWTKSLRTLYKPNLNSSI</sequence>
<reference evidence="2" key="1">
    <citation type="submission" date="2022-11" db="UniProtKB">
        <authorList>
            <consortium name="WormBaseParasite"/>
        </authorList>
    </citation>
    <scope>IDENTIFICATION</scope>
</reference>
<protein>
    <submittedName>
        <fullName evidence="2">Uncharacterized protein</fullName>
    </submittedName>
</protein>
<evidence type="ECO:0000313" key="2">
    <source>
        <dbReference type="WBParaSite" id="Minc3s01201g21662"/>
    </source>
</evidence>
<dbReference type="AlphaFoldDB" id="A0A914MAI3"/>
<dbReference type="WBParaSite" id="Minc3s01201g21662">
    <property type="protein sequence ID" value="Minc3s01201g21662"/>
    <property type="gene ID" value="Minc3s01201g21662"/>
</dbReference>
<accession>A0A914MAI3</accession>